<reference evidence="2 3" key="1">
    <citation type="journal article" date="2024" name="G3 (Bethesda)">
        <title>Genome assembly of Hibiscus sabdariffa L. provides insights into metabolisms of medicinal natural products.</title>
        <authorList>
            <person name="Kim T."/>
        </authorList>
    </citation>
    <scope>NUCLEOTIDE SEQUENCE [LARGE SCALE GENOMIC DNA]</scope>
    <source>
        <strain evidence="2">TK-2024</strain>
        <tissue evidence="2">Old leaves</tissue>
    </source>
</reference>
<dbReference type="Proteomes" id="UP001472677">
    <property type="component" value="Unassembled WGS sequence"/>
</dbReference>
<dbReference type="EMBL" id="JBBPBM010000013">
    <property type="protein sequence ID" value="KAK8562131.1"/>
    <property type="molecule type" value="Genomic_DNA"/>
</dbReference>
<evidence type="ECO:0000313" key="2">
    <source>
        <dbReference type="EMBL" id="KAK8562131.1"/>
    </source>
</evidence>
<accession>A0ABR2EJT9</accession>
<gene>
    <name evidence="2" type="ORF">V6N12_049180</name>
</gene>
<feature type="compositionally biased region" description="Basic and acidic residues" evidence="1">
    <location>
        <begin position="16"/>
        <end position="31"/>
    </location>
</feature>
<protein>
    <submittedName>
        <fullName evidence="2">Uncharacterized protein</fullName>
    </submittedName>
</protein>
<feature type="region of interest" description="Disordered" evidence="1">
    <location>
        <begin position="1"/>
        <end position="34"/>
    </location>
</feature>
<proteinExistence type="predicted"/>
<sequence length="201" mass="21407">MSKSKSTTPVKTNAVKVHEQNQHKPAGVREDVSEDEAVNAPGVVVGCLAAAPGSSTRDGLQVSQGRCDASPNVVAKGKVVSVPSSLKPKQAHPCFRVLEEGFSRVLKENNGWPMYGSIRSKNAKGAKCNSVASKALPRKDAKAKKKDKLGRKQTVVVDWALKLASLASSSGAQDTYPLGVPDNKVQWIEISTFEGGLHHKL</sequence>
<name>A0ABR2EJT9_9ROSI</name>
<keyword evidence="3" id="KW-1185">Reference proteome</keyword>
<evidence type="ECO:0000313" key="3">
    <source>
        <dbReference type="Proteomes" id="UP001472677"/>
    </source>
</evidence>
<evidence type="ECO:0000256" key="1">
    <source>
        <dbReference type="SAM" id="MobiDB-lite"/>
    </source>
</evidence>
<feature type="compositionally biased region" description="Polar residues" evidence="1">
    <location>
        <begin position="1"/>
        <end position="11"/>
    </location>
</feature>
<organism evidence="2 3">
    <name type="scientific">Hibiscus sabdariffa</name>
    <name type="common">roselle</name>
    <dbReference type="NCBI Taxonomy" id="183260"/>
    <lineage>
        <taxon>Eukaryota</taxon>
        <taxon>Viridiplantae</taxon>
        <taxon>Streptophyta</taxon>
        <taxon>Embryophyta</taxon>
        <taxon>Tracheophyta</taxon>
        <taxon>Spermatophyta</taxon>
        <taxon>Magnoliopsida</taxon>
        <taxon>eudicotyledons</taxon>
        <taxon>Gunneridae</taxon>
        <taxon>Pentapetalae</taxon>
        <taxon>rosids</taxon>
        <taxon>malvids</taxon>
        <taxon>Malvales</taxon>
        <taxon>Malvaceae</taxon>
        <taxon>Malvoideae</taxon>
        <taxon>Hibiscus</taxon>
    </lineage>
</organism>
<comment type="caution">
    <text evidence="2">The sequence shown here is derived from an EMBL/GenBank/DDBJ whole genome shotgun (WGS) entry which is preliminary data.</text>
</comment>